<organism evidence="1 2">
    <name type="scientific">Hermanssonia centrifuga</name>
    <dbReference type="NCBI Taxonomy" id="98765"/>
    <lineage>
        <taxon>Eukaryota</taxon>
        <taxon>Fungi</taxon>
        <taxon>Dikarya</taxon>
        <taxon>Basidiomycota</taxon>
        <taxon>Agaricomycotina</taxon>
        <taxon>Agaricomycetes</taxon>
        <taxon>Polyporales</taxon>
        <taxon>Meruliaceae</taxon>
        <taxon>Hermanssonia</taxon>
    </lineage>
</organism>
<keyword evidence="2" id="KW-1185">Reference proteome</keyword>
<evidence type="ECO:0000313" key="1">
    <source>
        <dbReference type="EMBL" id="PSR73522.1"/>
    </source>
</evidence>
<evidence type="ECO:0000313" key="2">
    <source>
        <dbReference type="Proteomes" id="UP000186601"/>
    </source>
</evidence>
<dbReference type="Proteomes" id="UP000186601">
    <property type="component" value="Unassembled WGS sequence"/>
</dbReference>
<reference evidence="1 2" key="1">
    <citation type="submission" date="2018-02" db="EMBL/GenBank/DDBJ databases">
        <title>Genome sequence of the basidiomycete white-rot fungus Phlebia centrifuga.</title>
        <authorList>
            <person name="Granchi Z."/>
            <person name="Peng M."/>
            <person name="de Vries R.P."/>
            <person name="Hilden K."/>
            <person name="Makela M.R."/>
            <person name="Grigoriev I."/>
            <person name="Riley R."/>
        </authorList>
    </citation>
    <scope>NUCLEOTIDE SEQUENCE [LARGE SCALE GENOMIC DNA]</scope>
    <source>
        <strain evidence="1 2">FBCC195</strain>
    </source>
</reference>
<gene>
    <name evidence="1" type="ORF">PHLCEN_2v10634</name>
</gene>
<sequence length="66" mass="7328">MPPAVCIMSTNREIRLKDLTHATGQGKLPRRRLRPCVQKLLGFIVRPKSANGITHLPHPCTGDTVE</sequence>
<proteinExistence type="predicted"/>
<protein>
    <submittedName>
        <fullName evidence="1">Uncharacterized protein</fullName>
    </submittedName>
</protein>
<accession>A0A2R6NMF3</accession>
<name>A0A2R6NMF3_9APHY</name>
<dbReference type="AlphaFoldDB" id="A0A2R6NMF3"/>
<comment type="caution">
    <text evidence="1">The sequence shown here is derived from an EMBL/GenBank/DDBJ whole genome shotgun (WGS) entry which is preliminary data.</text>
</comment>
<dbReference type="EMBL" id="MLYV02001070">
    <property type="protein sequence ID" value="PSR73522.1"/>
    <property type="molecule type" value="Genomic_DNA"/>
</dbReference>